<keyword evidence="3" id="KW-1185">Reference proteome</keyword>
<reference evidence="2" key="1">
    <citation type="submission" date="2023-10" db="EMBL/GenBank/DDBJ databases">
        <authorList>
            <person name="Chen Y."/>
            <person name="Shah S."/>
            <person name="Dougan E. K."/>
            <person name="Thang M."/>
            <person name="Chan C."/>
        </authorList>
    </citation>
    <scope>NUCLEOTIDE SEQUENCE [LARGE SCALE GENOMIC DNA]</scope>
</reference>
<sequence>MYEDWPVVLDGRARRHGCSGALPRPLSLGLQEAAEAPAWCRAWMRGHASAMSGGAAGGVFQYLCSVLGSPGPWIAALASFELYAMHSIRRPFSAAHLEDSCGATAEAVATLEEEGVGAGTGAPLSTPVEARAVLRARAAQGRWARRWAFGSAGGHAPRGPPPTSSLADAQAGSPGSSSSSAISRAAYRRRAVRQGHDPSRAPEGSGGLPGGPARGRRAAARGLRHRQLGVRGLRRRPAAEGPGAVAVRVVRGSGAGLLSLRRPPRGAARRGGGRRAGQRRPVQGSVRPAAGALSKP</sequence>
<dbReference type="Proteomes" id="UP001189429">
    <property type="component" value="Unassembled WGS sequence"/>
</dbReference>
<feature type="non-terminal residue" evidence="2">
    <location>
        <position position="296"/>
    </location>
</feature>
<feature type="compositionally biased region" description="Basic residues" evidence="1">
    <location>
        <begin position="214"/>
        <end position="236"/>
    </location>
</feature>
<evidence type="ECO:0000256" key="1">
    <source>
        <dbReference type="SAM" id="MobiDB-lite"/>
    </source>
</evidence>
<organism evidence="2 3">
    <name type="scientific">Prorocentrum cordatum</name>
    <dbReference type="NCBI Taxonomy" id="2364126"/>
    <lineage>
        <taxon>Eukaryota</taxon>
        <taxon>Sar</taxon>
        <taxon>Alveolata</taxon>
        <taxon>Dinophyceae</taxon>
        <taxon>Prorocentrales</taxon>
        <taxon>Prorocentraceae</taxon>
        <taxon>Prorocentrum</taxon>
    </lineage>
</organism>
<protein>
    <submittedName>
        <fullName evidence="2">Uncharacterized protein</fullName>
    </submittedName>
</protein>
<dbReference type="EMBL" id="CAUYUJ010010879">
    <property type="protein sequence ID" value="CAK0830415.1"/>
    <property type="molecule type" value="Genomic_DNA"/>
</dbReference>
<gene>
    <name evidence="2" type="ORF">PCOR1329_LOCUS29067</name>
</gene>
<proteinExistence type="predicted"/>
<comment type="caution">
    <text evidence="2">The sequence shown here is derived from an EMBL/GenBank/DDBJ whole genome shotgun (WGS) entry which is preliminary data.</text>
</comment>
<feature type="compositionally biased region" description="Basic residues" evidence="1">
    <location>
        <begin position="262"/>
        <end position="278"/>
    </location>
</feature>
<feature type="compositionally biased region" description="Low complexity" evidence="1">
    <location>
        <begin position="239"/>
        <end position="261"/>
    </location>
</feature>
<feature type="compositionally biased region" description="Low complexity" evidence="1">
    <location>
        <begin position="167"/>
        <end position="185"/>
    </location>
</feature>
<evidence type="ECO:0000313" key="3">
    <source>
        <dbReference type="Proteomes" id="UP001189429"/>
    </source>
</evidence>
<feature type="compositionally biased region" description="Gly residues" evidence="1">
    <location>
        <begin position="204"/>
        <end position="213"/>
    </location>
</feature>
<evidence type="ECO:0000313" key="2">
    <source>
        <dbReference type="EMBL" id="CAK0830415.1"/>
    </source>
</evidence>
<accession>A0ABN9SEE6</accession>
<name>A0ABN9SEE6_9DINO</name>
<feature type="region of interest" description="Disordered" evidence="1">
    <location>
        <begin position="150"/>
        <end position="296"/>
    </location>
</feature>